<feature type="non-terminal residue" evidence="2">
    <location>
        <position position="1"/>
    </location>
</feature>
<dbReference type="AlphaFoldDB" id="A0A820LLG9"/>
<protein>
    <recommendedName>
        <fullName evidence="1">SLC12A transporter C-terminal domain-containing protein</fullName>
    </recommendedName>
</protein>
<comment type="caution">
    <text evidence="2">The sequence shown here is derived from an EMBL/GenBank/DDBJ whole genome shotgun (WGS) entry which is preliminary data.</text>
</comment>
<organism evidence="2 3">
    <name type="scientific">Rotaria sordida</name>
    <dbReference type="NCBI Taxonomy" id="392033"/>
    <lineage>
        <taxon>Eukaryota</taxon>
        <taxon>Metazoa</taxon>
        <taxon>Spiralia</taxon>
        <taxon>Gnathifera</taxon>
        <taxon>Rotifera</taxon>
        <taxon>Eurotatoria</taxon>
        <taxon>Bdelloidea</taxon>
        <taxon>Philodinida</taxon>
        <taxon>Philodinidae</taxon>
        <taxon>Rotaria</taxon>
    </lineage>
</organism>
<evidence type="ECO:0000313" key="3">
    <source>
        <dbReference type="Proteomes" id="UP000663823"/>
    </source>
</evidence>
<dbReference type="GO" id="GO:0022857">
    <property type="term" value="F:transmembrane transporter activity"/>
    <property type="evidence" value="ECO:0007669"/>
    <property type="project" value="InterPro"/>
</dbReference>
<dbReference type="GO" id="GO:0006811">
    <property type="term" value="P:monoatomic ion transport"/>
    <property type="evidence" value="ECO:0007669"/>
    <property type="project" value="InterPro"/>
</dbReference>
<accession>A0A820LLG9</accession>
<sequence>KLLQTWHQNNENTIINDESWKITDMELEVNKEKIKRGLNLHEYLQEYSSQSTLIIV</sequence>
<feature type="domain" description="SLC12A transporter C-terminal" evidence="1">
    <location>
        <begin position="2"/>
        <end position="56"/>
    </location>
</feature>
<reference evidence="2" key="1">
    <citation type="submission" date="2021-02" db="EMBL/GenBank/DDBJ databases">
        <authorList>
            <person name="Nowell W R."/>
        </authorList>
    </citation>
    <scope>NUCLEOTIDE SEQUENCE</scope>
</reference>
<gene>
    <name evidence="2" type="ORF">OTI717_LOCUS43794</name>
</gene>
<evidence type="ECO:0000313" key="2">
    <source>
        <dbReference type="EMBL" id="CAF4359109.1"/>
    </source>
</evidence>
<dbReference type="InterPro" id="IPR018491">
    <property type="entry name" value="SLC12_C"/>
</dbReference>
<dbReference type="Proteomes" id="UP000663823">
    <property type="component" value="Unassembled WGS sequence"/>
</dbReference>
<dbReference type="GO" id="GO:0016020">
    <property type="term" value="C:membrane"/>
    <property type="evidence" value="ECO:0007669"/>
    <property type="project" value="InterPro"/>
</dbReference>
<proteinExistence type="predicted"/>
<feature type="non-terminal residue" evidence="2">
    <location>
        <position position="56"/>
    </location>
</feature>
<dbReference type="Pfam" id="PF03522">
    <property type="entry name" value="SLC12"/>
    <property type="match status" value="1"/>
</dbReference>
<name>A0A820LLG9_9BILA</name>
<evidence type="ECO:0000259" key="1">
    <source>
        <dbReference type="Pfam" id="PF03522"/>
    </source>
</evidence>
<dbReference type="EMBL" id="CAJOAX010066410">
    <property type="protein sequence ID" value="CAF4359109.1"/>
    <property type="molecule type" value="Genomic_DNA"/>
</dbReference>